<proteinExistence type="predicted"/>
<reference evidence="2" key="1">
    <citation type="submission" date="2017-05" db="EMBL/GenBank/DDBJ databases">
        <authorList>
            <person name="Barney B.M."/>
        </authorList>
    </citation>
    <scope>NUCLEOTIDE SEQUENCE [LARGE SCALE GENOMIC DNA]</scope>
    <source>
        <strain evidence="2">PSBB022</strain>
    </source>
</reference>
<dbReference type="EMBL" id="NHNI01000001">
    <property type="protein sequence ID" value="OZY86719.1"/>
    <property type="molecule type" value="Genomic_DNA"/>
</dbReference>
<dbReference type="AlphaFoldDB" id="A0A266QBI8"/>
<dbReference type="Proteomes" id="UP000216101">
    <property type="component" value="Unassembled WGS sequence"/>
</dbReference>
<evidence type="ECO:0000313" key="1">
    <source>
        <dbReference type="EMBL" id="OZY86719.1"/>
    </source>
</evidence>
<dbReference type="PROSITE" id="PS51257">
    <property type="entry name" value="PROKAR_LIPOPROTEIN"/>
    <property type="match status" value="1"/>
</dbReference>
<dbReference type="RefSeq" id="WP_078045326.1">
    <property type="nucleotide sequence ID" value="NZ_NHNI01000001.1"/>
</dbReference>
<protein>
    <recommendedName>
        <fullName evidence="3">Lipoprotein</fullName>
    </recommendedName>
</protein>
<gene>
    <name evidence="1" type="ORF">CBP51_06815</name>
</gene>
<name>A0A266QBI8_9GAMM</name>
<dbReference type="Pfam" id="PF05643">
    <property type="entry name" value="GNA1162-like"/>
    <property type="match status" value="1"/>
</dbReference>
<evidence type="ECO:0008006" key="3">
    <source>
        <dbReference type="Google" id="ProtNLM"/>
    </source>
</evidence>
<sequence>MKNLGLILGLLILTITSGCAVKPYDYTAFHAAKPRSILVIPPMSDSTDVNSTYTFLSTISKPLAEKGYYVFPVAVVDTLLKENGLPTPAEMNSVPLDKIHSVTGADAVLYVHINQWGQKFQVISSVAVVDSTVRLVDTRTGTLLWEAKVFAQQSSSDGGGGLVGALVGAIADQIVGALVDKTYGLSSQANLVAVNDKSRGMLPGPYHEAK</sequence>
<dbReference type="Gene3D" id="3.40.50.10610">
    <property type="entry name" value="ABC-type transport auxiliary lipoprotein component"/>
    <property type="match status" value="1"/>
</dbReference>
<dbReference type="InterPro" id="IPR008517">
    <property type="entry name" value="GNA1162-like"/>
</dbReference>
<comment type="caution">
    <text evidence="1">The sequence shown here is derived from an EMBL/GenBank/DDBJ whole genome shotgun (WGS) entry which is preliminary data.</text>
</comment>
<organism evidence="1 2">
    <name type="scientific">Cellvibrio mixtus</name>
    <dbReference type="NCBI Taxonomy" id="39650"/>
    <lineage>
        <taxon>Bacteria</taxon>
        <taxon>Pseudomonadati</taxon>
        <taxon>Pseudomonadota</taxon>
        <taxon>Gammaproteobacteria</taxon>
        <taxon>Cellvibrionales</taxon>
        <taxon>Cellvibrionaceae</taxon>
        <taxon>Cellvibrio</taxon>
    </lineage>
</organism>
<evidence type="ECO:0000313" key="2">
    <source>
        <dbReference type="Proteomes" id="UP000216101"/>
    </source>
</evidence>
<keyword evidence="2" id="KW-1185">Reference proteome</keyword>
<accession>A0A266QBI8</accession>